<comment type="caution">
    <text evidence="1">The sequence shown here is derived from an EMBL/GenBank/DDBJ whole genome shotgun (WGS) entry which is preliminary data.</text>
</comment>
<gene>
    <name evidence="1" type="ORF">Defa_05490</name>
</gene>
<keyword evidence="2" id="KW-1185">Reference proteome</keyword>
<accession>A0ABQ0E5V7</accession>
<name>A0ABQ0E5V7_9BACT</name>
<evidence type="ECO:0000313" key="2">
    <source>
        <dbReference type="Proteomes" id="UP001628192"/>
    </source>
</evidence>
<dbReference type="EMBL" id="BAAFSG010000001">
    <property type="protein sequence ID" value="GAB1253062.1"/>
    <property type="molecule type" value="Genomic_DNA"/>
</dbReference>
<reference evidence="1 2" key="1">
    <citation type="journal article" date="2025" name="Int. J. Syst. Evol. Microbiol.">
        <title>Desulfovibrio falkowii sp. nov., Porphyromonas miyakawae sp. nov., Mediterraneibacter flintii sp. nov. and Owariibacterium komagatae gen. nov., sp. nov., isolated from human faeces.</title>
        <authorList>
            <person name="Hamaguchi T."/>
            <person name="Ohara M."/>
            <person name="Hisatomi A."/>
            <person name="Sekiguchi K."/>
            <person name="Takeda J.I."/>
            <person name="Ueyama J."/>
            <person name="Ito M."/>
            <person name="Nishiwaki H."/>
            <person name="Ogi T."/>
            <person name="Hirayama M."/>
            <person name="Ohkuma M."/>
            <person name="Sakamoto M."/>
            <person name="Ohno K."/>
        </authorList>
    </citation>
    <scope>NUCLEOTIDE SEQUENCE [LARGE SCALE GENOMIC DNA]</scope>
    <source>
        <strain evidence="1 2">13CB8C</strain>
    </source>
</reference>
<protein>
    <submittedName>
        <fullName evidence="1">Uncharacterized protein</fullName>
    </submittedName>
</protein>
<dbReference type="RefSeq" id="WP_407844137.1">
    <property type="nucleotide sequence ID" value="NZ_BAAFSG010000001.1"/>
</dbReference>
<dbReference type="Proteomes" id="UP001628192">
    <property type="component" value="Unassembled WGS sequence"/>
</dbReference>
<proteinExistence type="predicted"/>
<organism evidence="1 2">
    <name type="scientific">Desulfovibrio falkowii</name>
    <dbReference type="NCBI Taxonomy" id="3136602"/>
    <lineage>
        <taxon>Bacteria</taxon>
        <taxon>Pseudomonadati</taxon>
        <taxon>Thermodesulfobacteriota</taxon>
        <taxon>Desulfovibrionia</taxon>
        <taxon>Desulfovibrionales</taxon>
        <taxon>Desulfovibrionaceae</taxon>
        <taxon>Desulfovibrio</taxon>
    </lineage>
</organism>
<sequence>MKLKEKKYTACALISCNVSYKNEITEKKLLDILLRKEAPGKWIGHIDCFFNEIPSKILLGFMSENKISYSDLKSTYYSLPQVIQGKNFLEISNAQ</sequence>
<evidence type="ECO:0000313" key="1">
    <source>
        <dbReference type="EMBL" id="GAB1253062.1"/>
    </source>
</evidence>